<dbReference type="SFLD" id="SFLDG01064">
    <property type="entry name" value="F420__menaquinone_cofactor_bio"/>
    <property type="match status" value="1"/>
</dbReference>
<evidence type="ECO:0000256" key="6">
    <source>
        <dbReference type="ARBA" id="ARBA00023014"/>
    </source>
</evidence>
<reference evidence="8" key="1">
    <citation type="submission" date="2018-06" db="EMBL/GenBank/DDBJ databases">
        <authorList>
            <person name="Zhirakovskaya E."/>
        </authorList>
    </citation>
    <scope>NUCLEOTIDE SEQUENCE</scope>
</reference>
<keyword evidence="8" id="KW-0808">Transferase</keyword>
<dbReference type="InterPro" id="IPR007197">
    <property type="entry name" value="rSAM"/>
</dbReference>
<dbReference type="PROSITE" id="PS51918">
    <property type="entry name" value="RADICAL_SAM"/>
    <property type="match status" value="1"/>
</dbReference>
<keyword evidence="2" id="KW-0004">4Fe-4S</keyword>
<dbReference type="SFLD" id="SFLDS00029">
    <property type="entry name" value="Radical_SAM"/>
    <property type="match status" value="1"/>
</dbReference>
<dbReference type="Pfam" id="PF04055">
    <property type="entry name" value="Radical_SAM"/>
    <property type="match status" value="1"/>
</dbReference>
<evidence type="ECO:0000313" key="8">
    <source>
        <dbReference type="EMBL" id="VAX16375.1"/>
    </source>
</evidence>
<dbReference type="CDD" id="cd01335">
    <property type="entry name" value="Radical_SAM"/>
    <property type="match status" value="1"/>
</dbReference>
<dbReference type="NCBIfam" id="TIGR03700">
    <property type="entry name" value="mena_SCO4494"/>
    <property type="match status" value="1"/>
</dbReference>
<dbReference type="InterPro" id="IPR045567">
    <property type="entry name" value="CofH/MnqC-like_C"/>
</dbReference>
<dbReference type="GO" id="GO:0102573">
    <property type="term" value="F:aminodeoxyfutalosine synthase activity"/>
    <property type="evidence" value="ECO:0007669"/>
    <property type="project" value="UniProtKB-EC"/>
</dbReference>
<dbReference type="PIRSF" id="PIRSF004762">
    <property type="entry name" value="CHP00423"/>
    <property type="match status" value="1"/>
</dbReference>
<dbReference type="InterPro" id="IPR058240">
    <property type="entry name" value="rSAM_sf"/>
</dbReference>
<dbReference type="SUPFAM" id="SSF102114">
    <property type="entry name" value="Radical SAM enzymes"/>
    <property type="match status" value="1"/>
</dbReference>
<keyword evidence="5" id="KW-0408">Iron</keyword>
<dbReference type="Gene3D" id="3.20.20.70">
    <property type="entry name" value="Aldolase class I"/>
    <property type="match status" value="1"/>
</dbReference>
<evidence type="ECO:0000256" key="3">
    <source>
        <dbReference type="ARBA" id="ARBA00022691"/>
    </source>
</evidence>
<proteinExistence type="inferred from homology"/>
<dbReference type="InterPro" id="IPR034405">
    <property type="entry name" value="F420"/>
</dbReference>
<dbReference type="InterPro" id="IPR006638">
    <property type="entry name" value="Elp3/MiaA/NifB-like_rSAM"/>
</dbReference>
<keyword evidence="6" id="KW-0411">Iron-sulfur</keyword>
<keyword evidence="3" id="KW-0949">S-adenosyl-L-methionine</keyword>
<dbReference type="InterPro" id="IPR020050">
    <property type="entry name" value="FO_synthase_su2"/>
</dbReference>
<dbReference type="EC" id="2.5.1.120" evidence="8"/>
<organism evidence="8">
    <name type="scientific">hydrothermal vent metagenome</name>
    <dbReference type="NCBI Taxonomy" id="652676"/>
    <lineage>
        <taxon>unclassified sequences</taxon>
        <taxon>metagenomes</taxon>
        <taxon>ecological metagenomes</taxon>
    </lineage>
</organism>
<dbReference type="GO" id="GO:0046872">
    <property type="term" value="F:metal ion binding"/>
    <property type="evidence" value="ECO:0007669"/>
    <property type="project" value="UniProtKB-KW"/>
</dbReference>
<dbReference type="SMART" id="SM00729">
    <property type="entry name" value="Elp3"/>
    <property type="match status" value="1"/>
</dbReference>
<evidence type="ECO:0000256" key="4">
    <source>
        <dbReference type="ARBA" id="ARBA00022723"/>
    </source>
</evidence>
<evidence type="ECO:0000256" key="2">
    <source>
        <dbReference type="ARBA" id="ARBA00022485"/>
    </source>
</evidence>
<dbReference type="InterPro" id="IPR013785">
    <property type="entry name" value="Aldolase_TIM"/>
</dbReference>
<sequence length="362" mass="40870">MKQSFDPELARIAEKVIAGERLDFSDGLVLDRTQDILALGEMANLVRERINGNNAYYINNRHINHTNVCVNTCKFCAFSRKEEDDDAYTMSVETALEEAHKHDGEDFSEFHIVGGLNPGMPYEYYIDLVKKLHDDFPNTHIQAYTAVEIAYFAEISGQTLNQTLLHLKDVGLGSLPGGGAEIFNEKVRKKICPEKIDGNRWLEVHKTAHNIGLNSNATMLYGHIESAEDRVDHLIQLRNLQDQTNGFLTFIPLAFHPKNTKYGDLPRTSGQMDLRMIAMSRLMLDNFPHIKAFWIMIGEKIAQVSLSFGADDMDGTVMEEKITHSAGAETNEMIAKNRIERLIIEAGRTPVERDTIYNVVGQ</sequence>
<protein>
    <submittedName>
        <fullName evidence="8">Aminodeoxyfutalosine synthase</fullName>
        <ecNumber evidence="8">2.5.1.120</ecNumber>
    </submittedName>
</protein>
<dbReference type="SFLD" id="SFLDF00342">
    <property type="entry name" value="cyclic_dehypoxanthine_futalosi"/>
    <property type="match status" value="1"/>
</dbReference>
<dbReference type="EMBL" id="UOGC01000027">
    <property type="protein sequence ID" value="VAX16375.1"/>
    <property type="molecule type" value="Genomic_DNA"/>
</dbReference>
<dbReference type="SFLD" id="SFLDF00343">
    <property type="entry name" value="aminofutalosine_synthase_(mqnE"/>
    <property type="match status" value="1"/>
</dbReference>
<accession>A0A3B1CCH8</accession>
<gene>
    <name evidence="8" type="ORF">MNBD_NITROSPINAE01-1570</name>
</gene>
<dbReference type="Pfam" id="PF19288">
    <property type="entry name" value="CofH_C"/>
    <property type="match status" value="1"/>
</dbReference>
<dbReference type="NCBIfam" id="TIGR00423">
    <property type="entry name" value="CofH family radical SAM protein"/>
    <property type="match status" value="1"/>
</dbReference>
<dbReference type="SFLD" id="SFLDG01389">
    <property type="entry name" value="menaquinone_synthsis_involved"/>
    <property type="match status" value="1"/>
</dbReference>
<keyword evidence="4" id="KW-0479">Metal-binding</keyword>
<evidence type="ECO:0000256" key="1">
    <source>
        <dbReference type="ARBA" id="ARBA00001966"/>
    </source>
</evidence>
<evidence type="ECO:0000256" key="5">
    <source>
        <dbReference type="ARBA" id="ARBA00023004"/>
    </source>
</evidence>
<dbReference type="GO" id="GO:0044689">
    <property type="term" value="F:7,8-didemethyl-8-hydroxy-5-deazariboflavin synthase activity"/>
    <property type="evidence" value="ECO:0007669"/>
    <property type="project" value="TreeGrafter"/>
</dbReference>
<dbReference type="InterPro" id="IPR022432">
    <property type="entry name" value="MqnE"/>
</dbReference>
<dbReference type="AlphaFoldDB" id="A0A3B1CCH8"/>
<name>A0A3B1CCH8_9ZZZZ</name>
<comment type="cofactor">
    <cofactor evidence="1">
        <name>[4Fe-4S] cluster</name>
        <dbReference type="ChEBI" id="CHEBI:49883"/>
    </cofactor>
</comment>
<dbReference type="PANTHER" id="PTHR43076">
    <property type="entry name" value="FO SYNTHASE (COFH)"/>
    <property type="match status" value="1"/>
</dbReference>
<dbReference type="HAMAP" id="MF_00993">
    <property type="entry name" value="MqnE"/>
    <property type="match status" value="1"/>
</dbReference>
<dbReference type="PANTHER" id="PTHR43076:SF7">
    <property type="entry name" value="AMINODEOXYFUTALOSINE SYNTHASE"/>
    <property type="match status" value="1"/>
</dbReference>
<dbReference type="GO" id="GO:0051539">
    <property type="term" value="F:4 iron, 4 sulfur cluster binding"/>
    <property type="evidence" value="ECO:0007669"/>
    <property type="project" value="UniProtKB-KW"/>
</dbReference>
<dbReference type="GO" id="GO:0009234">
    <property type="term" value="P:menaquinone biosynthetic process"/>
    <property type="evidence" value="ECO:0007669"/>
    <property type="project" value="InterPro"/>
</dbReference>
<feature type="domain" description="Radical SAM core" evidence="7">
    <location>
        <begin position="55"/>
        <end position="288"/>
    </location>
</feature>
<evidence type="ECO:0000259" key="7">
    <source>
        <dbReference type="PROSITE" id="PS51918"/>
    </source>
</evidence>